<evidence type="ECO:0000313" key="3">
    <source>
        <dbReference type="Proteomes" id="UP000789405"/>
    </source>
</evidence>
<feature type="compositionally biased region" description="Polar residues" evidence="1">
    <location>
        <begin position="1"/>
        <end position="18"/>
    </location>
</feature>
<accession>A0A9N9I3Z2</accession>
<evidence type="ECO:0000313" key="2">
    <source>
        <dbReference type="EMBL" id="CAG8719380.1"/>
    </source>
</evidence>
<dbReference type="AlphaFoldDB" id="A0A9N9I3Z2"/>
<protein>
    <submittedName>
        <fullName evidence="2">23636_t:CDS:1</fullName>
    </submittedName>
</protein>
<evidence type="ECO:0000256" key="1">
    <source>
        <dbReference type="SAM" id="MobiDB-lite"/>
    </source>
</evidence>
<sequence>VLNIKDTCNNLNPKTPNKINEDKPNPQSKDNLYSEKTKTTKLIKTDKSETTTISYTEEHQEIMNSLLFKELNKPQKKEDLENFDRYLIILGLLAFAEQKSEDYKH</sequence>
<feature type="non-terminal residue" evidence="2">
    <location>
        <position position="1"/>
    </location>
</feature>
<name>A0A9N9I3Z2_9GLOM</name>
<comment type="caution">
    <text evidence="2">The sequence shown here is derived from an EMBL/GenBank/DDBJ whole genome shotgun (WGS) entry which is preliminary data.</text>
</comment>
<dbReference type="Proteomes" id="UP000789405">
    <property type="component" value="Unassembled WGS sequence"/>
</dbReference>
<organism evidence="2 3">
    <name type="scientific">Dentiscutata erythropus</name>
    <dbReference type="NCBI Taxonomy" id="1348616"/>
    <lineage>
        <taxon>Eukaryota</taxon>
        <taxon>Fungi</taxon>
        <taxon>Fungi incertae sedis</taxon>
        <taxon>Mucoromycota</taxon>
        <taxon>Glomeromycotina</taxon>
        <taxon>Glomeromycetes</taxon>
        <taxon>Diversisporales</taxon>
        <taxon>Gigasporaceae</taxon>
        <taxon>Dentiscutata</taxon>
    </lineage>
</organism>
<reference evidence="2" key="1">
    <citation type="submission" date="2021-06" db="EMBL/GenBank/DDBJ databases">
        <authorList>
            <person name="Kallberg Y."/>
            <person name="Tangrot J."/>
            <person name="Rosling A."/>
        </authorList>
    </citation>
    <scope>NUCLEOTIDE SEQUENCE</scope>
    <source>
        <strain evidence="2">MA453B</strain>
    </source>
</reference>
<feature type="region of interest" description="Disordered" evidence="1">
    <location>
        <begin position="1"/>
        <end position="32"/>
    </location>
</feature>
<dbReference type="EMBL" id="CAJVPY010010504">
    <property type="protein sequence ID" value="CAG8719380.1"/>
    <property type="molecule type" value="Genomic_DNA"/>
</dbReference>
<keyword evidence="3" id="KW-1185">Reference proteome</keyword>
<gene>
    <name evidence="2" type="ORF">DERYTH_LOCUS14199</name>
</gene>
<proteinExistence type="predicted"/>